<feature type="region of interest" description="Disordered" evidence="1">
    <location>
        <begin position="47"/>
        <end position="70"/>
    </location>
</feature>
<feature type="compositionally biased region" description="Gly residues" evidence="1">
    <location>
        <begin position="57"/>
        <end position="70"/>
    </location>
</feature>
<proteinExistence type="predicted"/>
<organism evidence="2">
    <name type="scientific">freshwater metagenome</name>
    <dbReference type="NCBI Taxonomy" id="449393"/>
    <lineage>
        <taxon>unclassified sequences</taxon>
        <taxon>metagenomes</taxon>
        <taxon>ecological metagenomes</taxon>
    </lineage>
</organism>
<sequence>MHQATKTTLGGASSGVGVVALSGIGHVKGRDGGGDIQFCGQRGEGLGLDIPKNKGSTGFGEGHGGGTPDS</sequence>
<dbReference type="AlphaFoldDB" id="A0A6J6WZE6"/>
<reference evidence="2" key="1">
    <citation type="submission" date="2020-05" db="EMBL/GenBank/DDBJ databases">
        <authorList>
            <person name="Chiriac C."/>
            <person name="Salcher M."/>
            <person name="Ghai R."/>
            <person name="Kavagutti S V."/>
        </authorList>
    </citation>
    <scope>NUCLEOTIDE SEQUENCE</scope>
</reference>
<dbReference type="EMBL" id="CAFAAB010000144">
    <property type="protein sequence ID" value="CAB4790470.1"/>
    <property type="molecule type" value="Genomic_DNA"/>
</dbReference>
<name>A0A6J6WZE6_9ZZZZ</name>
<evidence type="ECO:0000313" key="2">
    <source>
        <dbReference type="EMBL" id="CAB4790470.1"/>
    </source>
</evidence>
<protein>
    <submittedName>
        <fullName evidence="2">Unannotated protein</fullName>
    </submittedName>
</protein>
<accession>A0A6J6WZE6</accession>
<gene>
    <name evidence="2" type="ORF">UFOPK2958_01143</name>
</gene>
<evidence type="ECO:0000256" key="1">
    <source>
        <dbReference type="SAM" id="MobiDB-lite"/>
    </source>
</evidence>